<dbReference type="EMBL" id="CP003537">
    <property type="protein sequence ID" value="AGH96510.1"/>
    <property type="molecule type" value="Genomic_DNA"/>
</dbReference>
<gene>
    <name evidence="3" type="ORF">A11Q_2294</name>
</gene>
<name>M4VDG5_9BACT</name>
<organism evidence="3 4">
    <name type="scientific">Pseudobdellovibrio exovorus JSS</name>
    <dbReference type="NCBI Taxonomy" id="1184267"/>
    <lineage>
        <taxon>Bacteria</taxon>
        <taxon>Pseudomonadati</taxon>
        <taxon>Bdellovibrionota</taxon>
        <taxon>Bdellovibrionia</taxon>
        <taxon>Bdellovibrionales</taxon>
        <taxon>Pseudobdellovibrionaceae</taxon>
        <taxon>Pseudobdellovibrio</taxon>
    </lineage>
</organism>
<dbReference type="HOGENOM" id="CLU_423166_0_0_7"/>
<dbReference type="RefSeq" id="WP_015471000.1">
    <property type="nucleotide sequence ID" value="NC_020813.1"/>
</dbReference>
<dbReference type="Proteomes" id="UP000012040">
    <property type="component" value="Chromosome"/>
</dbReference>
<evidence type="ECO:0000313" key="4">
    <source>
        <dbReference type="Proteomes" id="UP000012040"/>
    </source>
</evidence>
<feature type="chain" id="PRO_5004060606" description="Anthrax toxin lethal/endema factor N-/C-terminal domain-containing protein" evidence="1">
    <location>
        <begin position="18"/>
        <end position="647"/>
    </location>
</feature>
<dbReference type="SUPFAM" id="SSF55486">
    <property type="entry name" value="Metalloproteases ('zincins'), catalytic domain"/>
    <property type="match status" value="1"/>
</dbReference>
<sequence length="647" mass="74581">MVFKLISVLLFATTVKAQSVYVDTTQHPLDQHVATAQFLLSKNNDLTATSTTPPFVLNTNLASALSSQLRRLESVAPQRCQDESSYDYVLSLTVQGAFDSCYQYVAACLRTHPQQLPLTTIMQGARCARSSQTMSVVQQVFEAGLRSPLFRGDNASALVLEYGLFAQYSIYQSHTARILSAHPFWNADERSLAQSLIDFLGKTADSEAEKMRVFNFIDQQIAKSQGFYSRLLRTHRVQLNLNEYRFQNAFQLLQQDAAFLHNPLDWWPAGFQTLYRLAENADFSLARNLYAAFIPYANPRSYFPLEQNLYTYTQIENNICNDTMMSNSERQSVQKDLDNWKQSKFSLTEMIRRLEERDVQNSEKSDLLSAYAGLLVIANRPSEAREYYWRAHQLCPYNNRSHWGLLLLERKQRYASYPEFSSNIKKMEETLSEISFPNEIQSYIVNWNAFPEASQRRIKYGARIWAPFMKELNSQNYKVYIKMPFELLSMAPSFSSIRDRRIGPPDMPTYKLDNRLWDDVRGAGGRYVVADHDETFETVQGDYNLLGHEIAHQFHAYLDSRYKSLSSCIEKLYGAAKARNSFPDPYAATNSREYFAQGMTYFLVPADAPARYGINVSWYPQNDPDLYRFMLSVQEAKGDFKKIRCPL</sequence>
<dbReference type="AlphaFoldDB" id="M4VDG5"/>
<accession>M4VDG5</accession>
<dbReference type="STRING" id="1184267.A11Q_2294"/>
<evidence type="ECO:0000256" key="1">
    <source>
        <dbReference type="SAM" id="SignalP"/>
    </source>
</evidence>
<dbReference type="KEGG" id="bex:A11Q_2294"/>
<dbReference type="Gene3D" id="3.40.390.10">
    <property type="entry name" value="Collagenase (Catalytic Domain)"/>
    <property type="match status" value="1"/>
</dbReference>
<evidence type="ECO:0000259" key="2">
    <source>
        <dbReference type="Pfam" id="PF07737"/>
    </source>
</evidence>
<protein>
    <recommendedName>
        <fullName evidence="2">Anthrax toxin lethal/endema factor N-/C-terminal domain-containing protein</fullName>
    </recommendedName>
</protein>
<keyword evidence="1" id="KW-0732">Signal</keyword>
<dbReference type="GO" id="GO:0008237">
    <property type="term" value="F:metallopeptidase activity"/>
    <property type="evidence" value="ECO:0007669"/>
    <property type="project" value="InterPro"/>
</dbReference>
<keyword evidence="4" id="KW-1185">Reference proteome</keyword>
<dbReference type="Pfam" id="PF07737">
    <property type="entry name" value="ATLF"/>
    <property type="match status" value="1"/>
</dbReference>
<dbReference type="InterPro" id="IPR014781">
    <property type="entry name" value="Anthrax_toxin_lethal/edema_N/C"/>
</dbReference>
<dbReference type="InterPro" id="IPR024079">
    <property type="entry name" value="MetalloPept_cat_dom_sf"/>
</dbReference>
<evidence type="ECO:0000313" key="3">
    <source>
        <dbReference type="EMBL" id="AGH96510.1"/>
    </source>
</evidence>
<dbReference type="OrthoDB" id="8866339at2"/>
<proteinExistence type="predicted"/>
<feature type="domain" description="Anthrax toxin lethal/endema factor N-/C-terminal" evidence="2">
    <location>
        <begin position="488"/>
        <end position="608"/>
    </location>
</feature>
<dbReference type="PATRIC" id="fig|1184267.3.peg.2325"/>
<reference evidence="3 4" key="1">
    <citation type="journal article" date="2013" name="ISME J.">
        <title>By their genes ye shall know them: genomic signatures of predatory bacteria.</title>
        <authorList>
            <person name="Pasternak Z."/>
            <person name="Pietrokovski S."/>
            <person name="Rotem O."/>
            <person name="Gophna U."/>
            <person name="Lurie-Weinberger M.N."/>
            <person name="Jurkevitch E."/>
        </authorList>
    </citation>
    <scope>NUCLEOTIDE SEQUENCE [LARGE SCALE GENOMIC DNA]</scope>
    <source>
        <strain evidence="3 4">JSS</strain>
    </source>
</reference>
<feature type="signal peptide" evidence="1">
    <location>
        <begin position="1"/>
        <end position="17"/>
    </location>
</feature>